<dbReference type="Gene3D" id="3.40.50.1360">
    <property type="match status" value="1"/>
</dbReference>
<name>A0ABT3HGV8_9HYPH</name>
<organism evidence="3 4">
    <name type="scientific">Rhodobium gokarnense</name>
    <dbReference type="NCBI Taxonomy" id="364296"/>
    <lineage>
        <taxon>Bacteria</taxon>
        <taxon>Pseudomonadati</taxon>
        <taxon>Pseudomonadota</taxon>
        <taxon>Alphaproteobacteria</taxon>
        <taxon>Hyphomicrobiales</taxon>
        <taxon>Rhodobiaceae</taxon>
        <taxon>Rhodobium</taxon>
    </lineage>
</organism>
<evidence type="ECO:0000256" key="1">
    <source>
        <dbReference type="ARBA" id="ARBA00022801"/>
    </source>
</evidence>
<dbReference type="GO" id="GO:0004342">
    <property type="term" value="F:glucosamine-6-phosphate deaminase activity"/>
    <property type="evidence" value="ECO:0007669"/>
    <property type="project" value="UniProtKB-EC"/>
</dbReference>
<accession>A0ABT3HGV8</accession>
<keyword evidence="1 3" id="KW-0378">Hydrolase</keyword>
<keyword evidence="4" id="KW-1185">Reference proteome</keyword>
<dbReference type="SUPFAM" id="SSF100950">
    <property type="entry name" value="NagB/RpiA/CoA transferase-like"/>
    <property type="match status" value="1"/>
</dbReference>
<dbReference type="InterPro" id="IPR006148">
    <property type="entry name" value="Glc/Gal-6P_isomerase"/>
</dbReference>
<dbReference type="PANTHER" id="PTHR11280">
    <property type="entry name" value="GLUCOSAMINE-6-PHOSPHATE ISOMERASE"/>
    <property type="match status" value="1"/>
</dbReference>
<dbReference type="PANTHER" id="PTHR11280:SF5">
    <property type="entry name" value="GLUCOSAMINE-6-PHOSPHATE ISOMERASE"/>
    <property type="match status" value="1"/>
</dbReference>
<evidence type="ECO:0000313" key="3">
    <source>
        <dbReference type="EMBL" id="MCW2309628.1"/>
    </source>
</evidence>
<dbReference type="PROSITE" id="PS01161">
    <property type="entry name" value="GLC_GALNAC_ISOMERASE"/>
    <property type="match status" value="1"/>
</dbReference>
<dbReference type="RefSeq" id="WP_264603199.1">
    <property type="nucleotide sequence ID" value="NZ_JAOQNS010000013.1"/>
</dbReference>
<dbReference type="Pfam" id="PF01182">
    <property type="entry name" value="Glucosamine_iso"/>
    <property type="match status" value="1"/>
</dbReference>
<reference evidence="4" key="1">
    <citation type="submission" date="2023-07" db="EMBL/GenBank/DDBJ databases">
        <title>Genome sequencing of Purple Non-Sulfur Bacteria from various extreme environments.</title>
        <authorList>
            <person name="Mayer M."/>
        </authorList>
    </citation>
    <scope>NUCLEOTIDE SEQUENCE [LARGE SCALE GENOMIC DNA]</scope>
    <source>
        <strain evidence="4">DSM 17935</strain>
    </source>
</reference>
<dbReference type="CDD" id="cd01399">
    <property type="entry name" value="GlcN6P_deaminase"/>
    <property type="match status" value="1"/>
</dbReference>
<sequence>MTPAQEYAIPACDVLPDRQAAETEFARRIAAKVRRKPDMVLGLATGNSMIGVYRVLVAMHRKEGLSFAAATSFNLDEYCGLPAGHPASFASYMREHFFAHVDMPPGSAHLPDENACADYEAAIAKTGIDLQILGIGRNGHIGFNEPGAPVTSRTRVVELAAATRTANQRDFPAGEAVPARAVTMGIATILAARSILLLATGPAKAEALAAALEGPVTPQNPASFLRLHADVTVICDRDAATLLSSSRKTADG</sequence>
<gene>
    <name evidence="3" type="ORF">M2319_003984</name>
</gene>
<feature type="domain" description="Glucosamine/galactosamine-6-phosphate isomerase" evidence="2">
    <location>
        <begin position="19"/>
        <end position="229"/>
    </location>
</feature>
<dbReference type="InterPro" id="IPR018321">
    <property type="entry name" value="Glucosamine6P_isomerase_CS"/>
</dbReference>
<dbReference type="InterPro" id="IPR004547">
    <property type="entry name" value="Glucosamine6P_isomerase"/>
</dbReference>
<evidence type="ECO:0000259" key="2">
    <source>
        <dbReference type="Pfam" id="PF01182"/>
    </source>
</evidence>
<proteinExistence type="predicted"/>
<dbReference type="EMBL" id="JAOQNS010000013">
    <property type="protein sequence ID" value="MCW2309628.1"/>
    <property type="molecule type" value="Genomic_DNA"/>
</dbReference>
<dbReference type="EC" id="3.5.99.6" evidence="3"/>
<dbReference type="InterPro" id="IPR037171">
    <property type="entry name" value="NagB/RpiA_transferase-like"/>
</dbReference>
<evidence type="ECO:0000313" key="4">
    <source>
        <dbReference type="Proteomes" id="UP001209755"/>
    </source>
</evidence>
<comment type="caution">
    <text evidence="3">The sequence shown here is derived from an EMBL/GenBank/DDBJ whole genome shotgun (WGS) entry which is preliminary data.</text>
</comment>
<dbReference type="Proteomes" id="UP001209755">
    <property type="component" value="Unassembled WGS sequence"/>
</dbReference>
<protein>
    <submittedName>
        <fullName evidence="3">Glucosamine-6-phosphate deaminase</fullName>
        <ecNumber evidence="3">3.5.99.6</ecNumber>
    </submittedName>
</protein>